<name>A0AC58HWL6_DANRE</name>
<keyword evidence="1" id="KW-1185">Reference proteome</keyword>
<gene>
    <name evidence="2" type="primary">caps2</name>
</gene>
<dbReference type="RefSeq" id="XP_073786370.1">
    <property type="nucleotide sequence ID" value="XM_073930269.1"/>
</dbReference>
<reference evidence="2" key="1">
    <citation type="submission" date="2025-08" db="UniProtKB">
        <authorList>
            <consortium name="RefSeq"/>
        </authorList>
    </citation>
    <scope>IDENTIFICATION</scope>
    <source>
        <strain evidence="2">Tuebingen</strain>
        <tissue evidence="2">Fibroblasts and whole tissue</tissue>
    </source>
</reference>
<evidence type="ECO:0000313" key="1">
    <source>
        <dbReference type="Proteomes" id="UP000000437"/>
    </source>
</evidence>
<protein>
    <submittedName>
        <fullName evidence="2">Calcyphosin-2 isoform X1</fullName>
    </submittedName>
</protein>
<organism evidence="1 2">
    <name type="scientific">Danio rerio</name>
    <name type="common">Zebrafish</name>
    <name type="synonym">Brachydanio rerio</name>
    <dbReference type="NCBI Taxonomy" id="7955"/>
    <lineage>
        <taxon>Eukaryota</taxon>
        <taxon>Metazoa</taxon>
        <taxon>Chordata</taxon>
        <taxon>Craniata</taxon>
        <taxon>Vertebrata</taxon>
        <taxon>Euteleostomi</taxon>
        <taxon>Actinopterygii</taxon>
        <taxon>Neopterygii</taxon>
        <taxon>Teleostei</taxon>
        <taxon>Ostariophysi</taxon>
        <taxon>Cypriniformes</taxon>
        <taxon>Danionidae</taxon>
        <taxon>Danioninae</taxon>
        <taxon>Danio</taxon>
    </lineage>
</organism>
<evidence type="ECO:0000313" key="2">
    <source>
        <dbReference type="RefSeq" id="XP_073786370.1"/>
    </source>
</evidence>
<sequence length="557" mass="63367">MKANAKYSHLQKNDQQLHKMTGADRGSRPAEVPVLKLDALQNAEEEHLAIHVKDAGMKIVSGDLSAMSWGSSASTPTKQCFPSKMKDLIQNQVALDDGESLQLSYRAQTQRSPQYSNKTSQHSPESTCKNTAQTSFNALQVNSKMRDAEGLTEERKLQAVIEQVMVDQLSRAVISDPEQNAVSVSPTSVPPRYRRTLHHTQVKTRMSLTENILSNKLCFQARILSRCGREACRKLIGFFFTCDQTMTIYEYRNFGKNRWNALPFIARGVYWNRGRPYCLQDISQGAELHFCTDGPHFPQSLRQQPCLSLTVTDVDDGAKGALLAQSGETLRHLSEEEINEQNTLKEMQGAVRDRLRGRAIQTLISLGRDMQKMFDLKADGVQQKELLRRSLMEQLCITAQDFEAVWRIVSRRMEGRVNPADVMRAVTGEMNEDRKALFLKVYVKLDPNKTGSIFLSDIEKFYRGKQEADTALDPRPNPDFLAFIQEAGKITKTVSYAEFEDYYEGPVHACYCACFWIFLSDWSCSQGSQQWNEPPAWKRYHLKVLRLCSSDRNSHIH</sequence>
<proteinExistence type="predicted"/>
<dbReference type="Proteomes" id="UP000000437">
    <property type="component" value="Chromosome 18"/>
</dbReference>
<accession>A0AC58HWL6</accession>